<evidence type="ECO:0000259" key="11">
    <source>
        <dbReference type="PROSITE" id="PS50827"/>
    </source>
</evidence>
<evidence type="ECO:0000256" key="5">
    <source>
        <dbReference type="ARBA" id="ARBA00022553"/>
    </source>
</evidence>
<evidence type="ECO:0000256" key="7">
    <source>
        <dbReference type="ARBA" id="ARBA00023015"/>
    </source>
</evidence>
<proteinExistence type="predicted"/>
<evidence type="ECO:0000256" key="9">
    <source>
        <dbReference type="ARBA" id="ARBA00023242"/>
    </source>
</evidence>
<feature type="region of interest" description="Disordered" evidence="10">
    <location>
        <begin position="358"/>
        <end position="435"/>
    </location>
</feature>
<keyword evidence="13" id="KW-1185">Reference proteome</keyword>
<evidence type="ECO:0000256" key="2">
    <source>
        <dbReference type="ARBA" id="ARBA00004496"/>
    </source>
</evidence>
<dbReference type="PANTHER" id="PTHR31169:SF8">
    <property type="entry name" value="ZINC-FINGER DOMAIN OF MONOAMINE-OXIDASE A REPRESSOR R1 PROTEIN"/>
    <property type="match status" value="1"/>
</dbReference>
<feature type="compositionally biased region" description="Basic and acidic residues" evidence="10">
    <location>
        <begin position="359"/>
        <end position="400"/>
    </location>
</feature>
<dbReference type="GO" id="GO:0005737">
    <property type="term" value="C:cytoplasm"/>
    <property type="evidence" value="ECO:0007669"/>
    <property type="project" value="UniProtKB-SubCell"/>
</dbReference>
<keyword evidence="7" id="KW-0805">Transcription regulation</keyword>
<organism evidence="12 13">
    <name type="scientific">Populus alba x Populus x berolinensis</name>
    <dbReference type="NCBI Taxonomy" id="444605"/>
    <lineage>
        <taxon>Eukaryota</taxon>
        <taxon>Viridiplantae</taxon>
        <taxon>Streptophyta</taxon>
        <taxon>Embryophyta</taxon>
        <taxon>Tracheophyta</taxon>
        <taxon>Spermatophyta</taxon>
        <taxon>Magnoliopsida</taxon>
        <taxon>eudicotyledons</taxon>
        <taxon>Gunneridae</taxon>
        <taxon>Pentapetalae</taxon>
        <taxon>rosids</taxon>
        <taxon>fabids</taxon>
        <taxon>Malpighiales</taxon>
        <taxon>Salicaceae</taxon>
        <taxon>Saliceae</taxon>
        <taxon>Populus</taxon>
    </lineage>
</organism>
<dbReference type="AlphaFoldDB" id="A0AAD6LAS1"/>
<dbReference type="GO" id="GO:0005634">
    <property type="term" value="C:nucleus"/>
    <property type="evidence" value="ECO:0007669"/>
    <property type="project" value="UniProtKB-SubCell"/>
</dbReference>
<gene>
    <name evidence="12" type="ORF">NC653_039142</name>
</gene>
<accession>A0AAD6LAS1</accession>
<dbReference type="PANTHER" id="PTHR31169">
    <property type="entry name" value="OS05G0300700 PROTEIN"/>
    <property type="match status" value="1"/>
</dbReference>
<keyword evidence="4" id="KW-1017">Isopeptide bond</keyword>
<feature type="region of interest" description="Disordered" evidence="10">
    <location>
        <begin position="279"/>
        <end position="346"/>
    </location>
</feature>
<evidence type="ECO:0000256" key="4">
    <source>
        <dbReference type="ARBA" id="ARBA00022499"/>
    </source>
</evidence>
<evidence type="ECO:0000256" key="10">
    <source>
        <dbReference type="SAM" id="MobiDB-lite"/>
    </source>
</evidence>
<feature type="compositionally biased region" description="Basic and acidic residues" evidence="10">
    <location>
        <begin position="408"/>
        <end position="429"/>
    </location>
</feature>
<evidence type="ECO:0000256" key="8">
    <source>
        <dbReference type="ARBA" id="ARBA00023163"/>
    </source>
</evidence>
<dbReference type="SMART" id="SM00571">
    <property type="entry name" value="DDT"/>
    <property type="match status" value="1"/>
</dbReference>
<dbReference type="InterPro" id="IPR040221">
    <property type="entry name" value="CDCA7/CDA7L"/>
</dbReference>
<keyword evidence="9" id="KW-0539">Nucleus</keyword>
<evidence type="ECO:0000313" key="12">
    <source>
        <dbReference type="EMBL" id="KAJ6957124.1"/>
    </source>
</evidence>
<name>A0AAD6LAS1_9ROSI</name>
<evidence type="ECO:0000256" key="3">
    <source>
        <dbReference type="ARBA" id="ARBA00022490"/>
    </source>
</evidence>
<dbReference type="GO" id="GO:0006355">
    <property type="term" value="P:regulation of DNA-templated transcription"/>
    <property type="evidence" value="ECO:0007669"/>
    <property type="project" value="InterPro"/>
</dbReference>
<evidence type="ECO:0000256" key="1">
    <source>
        <dbReference type="ARBA" id="ARBA00004123"/>
    </source>
</evidence>
<keyword evidence="6" id="KW-0832">Ubl conjugation</keyword>
<comment type="subcellular location">
    <subcellularLocation>
        <location evidence="2">Cytoplasm</location>
    </subcellularLocation>
    <subcellularLocation>
        <location evidence="1">Nucleus</location>
    </subcellularLocation>
</comment>
<evidence type="ECO:0000313" key="13">
    <source>
        <dbReference type="Proteomes" id="UP001164929"/>
    </source>
</evidence>
<feature type="domain" description="DDT" evidence="11">
    <location>
        <begin position="525"/>
        <end position="590"/>
    </location>
</feature>
<dbReference type="InterPro" id="IPR018501">
    <property type="entry name" value="DDT_dom"/>
</dbReference>
<reference evidence="12 13" key="1">
    <citation type="journal article" date="2023" name="Mol. Ecol. Resour.">
        <title>Chromosome-level genome assembly of a triploid poplar Populus alba 'Berolinensis'.</title>
        <authorList>
            <person name="Chen S."/>
            <person name="Yu Y."/>
            <person name="Wang X."/>
            <person name="Wang S."/>
            <person name="Zhang T."/>
            <person name="Zhou Y."/>
            <person name="He R."/>
            <person name="Meng N."/>
            <person name="Wang Y."/>
            <person name="Liu W."/>
            <person name="Liu Z."/>
            <person name="Liu J."/>
            <person name="Guo Q."/>
            <person name="Huang H."/>
            <person name="Sederoff R.R."/>
            <person name="Wang G."/>
            <person name="Qu G."/>
            <person name="Chen S."/>
        </authorList>
    </citation>
    <scope>NUCLEOTIDE SEQUENCE [LARGE SCALE GENOMIC DNA]</scope>
    <source>
        <strain evidence="12">SC-2020</strain>
    </source>
</reference>
<dbReference type="EMBL" id="JAQIZT010000018">
    <property type="protein sequence ID" value="KAJ6957124.1"/>
    <property type="molecule type" value="Genomic_DNA"/>
</dbReference>
<dbReference type="PROSITE" id="PS50827">
    <property type="entry name" value="DDT"/>
    <property type="match status" value="1"/>
</dbReference>
<dbReference type="Pfam" id="PF10497">
    <property type="entry name" value="zf-4CXXC_R1"/>
    <property type="match status" value="1"/>
</dbReference>
<keyword evidence="5" id="KW-0597">Phosphoprotein</keyword>
<keyword evidence="3" id="KW-0963">Cytoplasm</keyword>
<protein>
    <recommendedName>
        <fullName evidence="11">DDT domain-containing protein</fullName>
    </recommendedName>
</protein>
<keyword evidence="8" id="KW-0804">Transcription</keyword>
<evidence type="ECO:0000256" key="6">
    <source>
        <dbReference type="ARBA" id="ARBA00022843"/>
    </source>
</evidence>
<comment type="caution">
    <text evidence="12">The sequence shown here is derived from an EMBL/GenBank/DDBJ whole genome shotgun (WGS) entry which is preliminary data.</text>
</comment>
<dbReference type="Proteomes" id="UP001164929">
    <property type="component" value="Chromosome 18"/>
</dbReference>
<dbReference type="InterPro" id="IPR018866">
    <property type="entry name" value="Znf-4CXXC_R1"/>
</dbReference>
<feature type="compositionally biased region" description="Polar residues" evidence="10">
    <location>
        <begin position="279"/>
        <end position="293"/>
    </location>
</feature>
<sequence>MTPHEKPKSMIFQLLYAMSGNKIRIVRQAKKKRERQGNPRKISTWRSFIPPKPKYTSKYISRHNQREIIKARISKLQSKARKNLSFVEVYNTSNLFYSCLRKNSLASMAVTSSPVALKEKEVVEKKSRSKRPGVRVVGGRIYDSENGKTCHQCRQKTMDFAAACAIQKGNKLCALKFCHKCLLNRYGEKAEDVALLDDWQCPKCRGICNCSFCMKKRGHKPTGILVHTAKENGFCSVSELLQIKGSENLNHNKDVEANDASYKESTVASPWIGKENSFDGNIDTNLHPQNLTPISAEKKSKKTKRKGLKEGGNGNRDAEINLEESGQKKTKREGLGKVSNGSTKGAYKKPLITEDVYENEMKTNEKDKGDVAKEKKSKTRSMELSKDKVKENKKDEDVSEKKRKTKAHPQEISKKELKKGKNEDAFVEKKRTKTQPQEVSQNEVLLGANCNGGIVCGFRSDKIQTETNMAGDSCKVDRFPAEFQTKSKTANERRTMKLQNKEIDVDIELPQGTCLTAVAGIELPPETVGNALQFLEFCASFGKVLGLKKGQAEIALREIINGRRGRRLQSYHLAQIHVQLLSLIQKDMGEESPTLTTTNENSWFQALRKSVSKCHFLSKELPPNCFDWGNEGYDKLNSSEKLRLLNLICDEALNTKELRSWIDDENSKFLERQKEAKDKVLAAKDKEKKLKQKMLDEVAKAIIEKNGAPISVSNHKEMVSRIKSEAAQAHSEMLEAMALKKGLLSNAVRTEPVLLDGDGRAFWKLNGYNGQSDILLQDMGTWNSVAPSEKWLVYADEQKLEIEKYITSSRTKRLRVQKATESPSIDALK</sequence>